<evidence type="ECO:0000313" key="2">
    <source>
        <dbReference type="Proteomes" id="UP000235786"/>
    </source>
</evidence>
<dbReference type="AlphaFoldDB" id="A0A2J6SCI2"/>
<reference evidence="1 2" key="1">
    <citation type="submission" date="2016-04" db="EMBL/GenBank/DDBJ databases">
        <title>A degradative enzymes factory behind the ericoid mycorrhizal symbiosis.</title>
        <authorList>
            <consortium name="DOE Joint Genome Institute"/>
            <person name="Martino E."/>
            <person name="Morin E."/>
            <person name="Grelet G."/>
            <person name="Kuo A."/>
            <person name="Kohler A."/>
            <person name="Daghino S."/>
            <person name="Barry K."/>
            <person name="Choi C."/>
            <person name="Cichocki N."/>
            <person name="Clum A."/>
            <person name="Copeland A."/>
            <person name="Hainaut M."/>
            <person name="Haridas S."/>
            <person name="Labutti K."/>
            <person name="Lindquist E."/>
            <person name="Lipzen A."/>
            <person name="Khouja H.-R."/>
            <person name="Murat C."/>
            <person name="Ohm R."/>
            <person name="Olson A."/>
            <person name="Spatafora J."/>
            <person name="Veneault-Fourrey C."/>
            <person name="Henrissat B."/>
            <person name="Grigoriev I."/>
            <person name="Martin F."/>
            <person name="Perotto S."/>
        </authorList>
    </citation>
    <scope>NUCLEOTIDE SEQUENCE [LARGE SCALE GENOMIC DNA]</scope>
    <source>
        <strain evidence="1 2">F</strain>
    </source>
</reference>
<protein>
    <submittedName>
        <fullName evidence="1">Uncharacterized protein</fullName>
    </submittedName>
</protein>
<organism evidence="1 2">
    <name type="scientific">Hyaloscypha variabilis (strain UAMH 11265 / GT02V1 / F)</name>
    <name type="common">Meliniomyces variabilis</name>
    <dbReference type="NCBI Taxonomy" id="1149755"/>
    <lineage>
        <taxon>Eukaryota</taxon>
        <taxon>Fungi</taxon>
        <taxon>Dikarya</taxon>
        <taxon>Ascomycota</taxon>
        <taxon>Pezizomycotina</taxon>
        <taxon>Leotiomycetes</taxon>
        <taxon>Helotiales</taxon>
        <taxon>Hyaloscyphaceae</taxon>
        <taxon>Hyaloscypha</taxon>
        <taxon>Hyaloscypha variabilis</taxon>
    </lineage>
</organism>
<proteinExistence type="predicted"/>
<accession>A0A2J6SCI2</accession>
<evidence type="ECO:0000313" key="1">
    <source>
        <dbReference type="EMBL" id="PMD48467.1"/>
    </source>
</evidence>
<dbReference type="Proteomes" id="UP000235786">
    <property type="component" value="Unassembled WGS sequence"/>
</dbReference>
<sequence>MAFTLFSGLVAKVLPDRCLHEQPRDRRSGEMSLPSSRRIGQSVWRFFGCSRSRVPINQTVRLRLGRGWTVRGSVCHRCEEGER</sequence>
<dbReference type="EMBL" id="KZ613937">
    <property type="protein sequence ID" value="PMD48467.1"/>
    <property type="molecule type" value="Genomic_DNA"/>
</dbReference>
<gene>
    <name evidence="1" type="ORF">L207DRAFT_7776</name>
</gene>
<keyword evidence="2" id="KW-1185">Reference proteome</keyword>
<name>A0A2J6SCI2_HYAVF</name>